<protein>
    <submittedName>
        <fullName evidence="2">Uncharacterized protein</fullName>
    </submittedName>
</protein>
<dbReference type="Proteomes" id="UP000722485">
    <property type="component" value="Unassembled WGS sequence"/>
</dbReference>
<dbReference type="EMBL" id="JAANBB010000661">
    <property type="protein sequence ID" value="KAF7536692.1"/>
    <property type="molecule type" value="Genomic_DNA"/>
</dbReference>
<feature type="compositionally biased region" description="Low complexity" evidence="1">
    <location>
        <begin position="27"/>
        <end position="40"/>
    </location>
</feature>
<evidence type="ECO:0000313" key="2">
    <source>
        <dbReference type="EMBL" id="KAF7536692.1"/>
    </source>
</evidence>
<evidence type="ECO:0000313" key="3">
    <source>
        <dbReference type="Proteomes" id="UP000722485"/>
    </source>
</evidence>
<feature type="region of interest" description="Disordered" evidence="1">
    <location>
        <begin position="80"/>
        <end position="108"/>
    </location>
</feature>
<feature type="region of interest" description="Disordered" evidence="1">
    <location>
        <begin position="1"/>
        <end position="50"/>
    </location>
</feature>
<accession>A0A9P5GX85</accession>
<gene>
    <name evidence="2" type="ORF">G7Z17_g12999</name>
</gene>
<name>A0A9P5GX85_9HYPO</name>
<comment type="caution">
    <text evidence="2">The sequence shown here is derived from an EMBL/GenBank/DDBJ whole genome shotgun (WGS) entry which is preliminary data.</text>
</comment>
<evidence type="ECO:0000256" key="1">
    <source>
        <dbReference type="SAM" id="MobiDB-lite"/>
    </source>
</evidence>
<reference evidence="2" key="1">
    <citation type="submission" date="2020-03" db="EMBL/GenBank/DDBJ databases">
        <title>Draft Genome Sequence of Cylindrodendrum hubeiense.</title>
        <authorList>
            <person name="Buettner E."/>
            <person name="Kellner H."/>
        </authorList>
    </citation>
    <scope>NUCLEOTIDE SEQUENCE</scope>
    <source>
        <strain evidence="2">IHI 201604</strain>
    </source>
</reference>
<organism evidence="2 3">
    <name type="scientific">Cylindrodendrum hubeiense</name>
    <dbReference type="NCBI Taxonomy" id="595255"/>
    <lineage>
        <taxon>Eukaryota</taxon>
        <taxon>Fungi</taxon>
        <taxon>Dikarya</taxon>
        <taxon>Ascomycota</taxon>
        <taxon>Pezizomycotina</taxon>
        <taxon>Sordariomycetes</taxon>
        <taxon>Hypocreomycetidae</taxon>
        <taxon>Hypocreales</taxon>
        <taxon>Nectriaceae</taxon>
        <taxon>Cylindrodendrum</taxon>
    </lineage>
</organism>
<sequence>MPLTRTHVKPTTAPRHSIFSRRRAAPRRQQVVTTTTTTTTKKPRHGLFGGNRRTVQTVHHQHRKPTMKDKVSGALLKLKGSLTHRPAVKAAGTRRMHGTDGRGSRRRL</sequence>
<feature type="compositionally biased region" description="Basic and acidic residues" evidence="1">
    <location>
        <begin position="97"/>
        <end position="108"/>
    </location>
</feature>
<keyword evidence="3" id="KW-1185">Reference proteome</keyword>
<proteinExistence type="predicted"/>
<dbReference type="OrthoDB" id="5426707at2759"/>
<dbReference type="AlphaFoldDB" id="A0A9P5GX85"/>